<keyword evidence="1" id="KW-0732">Signal</keyword>
<dbReference type="InterPro" id="IPR011990">
    <property type="entry name" value="TPR-like_helical_dom_sf"/>
</dbReference>
<dbReference type="InterPro" id="IPR016024">
    <property type="entry name" value="ARM-type_fold"/>
</dbReference>
<proteinExistence type="predicted"/>
<feature type="chain" id="PRO_5031147448" evidence="1">
    <location>
        <begin position="22"/>
        <end position="344"/>
    </location>
</feature>
<evidence type="ECO:0000313" key="2">
    <source>
        <dbReference type="EMBL" id="MBB5065350.1"/>
    </source>
</evidence>
<organism evidence="2 3">
    <name type="scientific">Granulicella mallensis</name>
    <dbReference type="NCBI Taxonomy" id="940614"/>
    <lineage>
        <taxon>Bacteria</taxon>
        <taxon>Pseudomonadati</taxon>
        <taxon>Acidobacteriota</taxon>
        <taxon>Terriglobia</taxon>
        <taxon>Terriglobales</taxon>
        <taxon>Acidobacteriaceae</taxon>
        <taxon>Granulicella</taxon>
    </lineage>
</organism>
<dbReference type="AlphaFoldDB" id="A0A7W7ZSP3"/>
<protein>
    <submittedName>
        <fullName evidence="2">Tetratricopeptide (TPR) repeat protein</fullName>
    </submittedName>
</protein>
<dbReference type="SUPFAM" id="SSF48371">
    <property type="entry name" value="ARM repeat"/>
    <property type="match status" value="1"/>
</dbReference>
<dbReference type="Proteomes" id="UP000584867">
    <property type="component" value="Unassembled WGS sequence"/>
</dbReference>
<comment type="caution">
    <text evidence="2">The sequence shown here is derived from an EMBL/GenBank/DDBJ whole genome shotgun (WGS) entry which is preliminary data.</text>
</comment>
<gene>
    <name evidence="2" type="ORF">HDF15_003718</name>
</gene>
<dbReference type="Pfam" id="PF14559">
    <property type="entry name" value="TPR_19"/>
    <property type="match status" value="1"/>
</dbReference>
<feature type="signal peptide" evidence="1">
    <location>
        <begin position="1"/>
        <end position="21"/>
    </location>
</feature>
<dbReference type="Gene3D" id="1.25.40.10">
    <property type="entry name" value="Tetratricopeptide repeat domain"/>
    <property type="match status" value="1"/>
</dbReference>
<dbReference type="SUPFAM" id="SSF48452">
    <property type="entry name" value="TPR-like"/>
    <property type="match status" value="1"/>
</dbReference>
<evidence type="ECO:0000313" key="3">
    <source>
        <dbReference type="Proteomes" id="UP000584867"/>
    </source>
</evidence>
<dbReference type="Gene3D" id="1.25.10.10">
    <property type="entry name" value="Leucine-rich Repeat Variant"/>
    <property type="match status" value="1"/>
</dbReference>
<dbReference type="InterPro" id="IPR011989">
    <property type="entry name" value="ARM-like"/>
</dbReference>
<reference evidence="2 3" key="1">
    <citation type="submission" date="2020-08" db="EMBL/GenBank/DDBJ databases">
        <title>Genomic Encyclopedia of Type Strains, Phase IV (KMG-V): Genome sequencing to study the core and pangenomes of soil and plant-associated prokaryotes.</title>
        <authorList>
            <person name="Whitman W."/>
        </authorList>
    </citation>
    <scope>NUCLEOTIDE SEQUENCE [LARGE SCALE GENOMIC DNA]</scope>
    <source>
        <strain evidence="2 3">X5P3</strain>
    </source>
</reference>
<sequence>MMTRKFFTFALAAMLPIAAHAAPSYAQTSDAAPAVSSSPSPRPVQRDPLYNEGMKAMDEGRWADAAAAFDKVAAKNPDGSDSSLYWKAYSLDKLGKHNEASATCDQLRVSQPKSSWNRECMRLRVQLTIDTEMLKSHTLERSGREAERSRVDAQLAAITSADTYPAMITLQGVEPFDVEDLGKPRQPIDPNDDIKLLALNSLMRQEPEKALPTLRTFLFSDKPIELRRRALFVLGQSKAPGAQELLTEIATKNTDLALQRAAVQTLATMHGKEAGPELVSIYRGSTDRSVKQAALSGLFIARDAPGLVDLARGEKDLEMKRQIVSQLALMHDPAATAYMEELLK</sequence>
<name>A0A7W7ZSP3_9BACT</name>
<dbReference type="RefSeq" id="WP_184257969.1">
    <property type="nucleotide sequence ID" value="NZ_JACHIO010000016.1"/>
</dbReference>
<accession>A0A7W7ZSP3</accession>
<evidence type="ECO:0000256" key="1">
    <source>
        <dbReference type="SAM" id="SignalP"/>
    </source>
</evidence>
<dbReference type="Pfam" id="PF13646">
    <property type="entry name" value="HEAT_2"/>
    <property type="match status" value="1"/>
</dbReference>
<dbReference type="EMBL" id="JACHIO010000016">
    <property type="protein sequence ID" value="MBB5065350.1"/>
    <property type="molecule type" value="Genomic_DNA"/>
</dbReference>